<dbReference type="Proteomes" id="UP001164286">
    <property type="component" value="Unassembled WGS sequence"/>
</dbReference>
<dbReference type="InterPro" id="IPR018170">
    <property type="entry name" value="Aldo/ket_reductase_CS"/>
</dbReference>
<evidence type="ECO:0000259" key="7">
    <source>
        <dbReference type="Pfam" id="PF00248"/>
    </source>
</evidence>
<evidence type="ECO:0000256" key="3">
    <source>
        <dbReference type="ARBA" id="ARBA00023002"/>
    </source>
</evidence>
<keyword evidence="9" id="KW-1185">Reference proteome</keyword>
<dbReference type="SUPFAM" id="SSF51430">
    <property type="entry name" value="NAD(P)-linked oxidoreductase"/>
    <property type="match status" value="1"/>
</dbReference>
<dbReference type="InterPro" id="IPR020471">
    <property type="entry name" value="AKR"/>
</dbReference>
<dbReference type="EMBL" id="JAKWFO010000016">
    <property type="protein sequence ID" value="KAI9631937.1"/>
    <property type="molecule type" value="Genomic_DNA"/>
</dbReference>
<evidence type="ECO:0000313" key="8">
    <source>
        <dbReference type="EMBL" id="KAI9631937.1"/>
    </source>
</evidence>
<evidence type="ECO:0000256" key="2">
    <source>
        <dbReference type="ARBA" id="ARBA00022857"/>
    </source>
</evidence>
<dbReference type="GeneID" id="77730824"/>
<reference evidence="8" key="1">
    <citation type="journal article" date="2022" name="G3 (Bethesda)">
        <title>High quality genome of the basidiomycete yeast Dioszegia hungarica PDD-24b-2 isolated from cloud water.</title>
        <authorList>
            <person name="Jarrige D."/>
            <person name="Haridas S."/>
            <person name="Bleykasten-Grosshans C."/>
            <person name="Joly M."/>
            <person name="Nadalig T."/>
            <person name="Sancelme M."/>
            <person name="Vuilleumier S."/>
            <person name="Grigoriev I.V."/>
            <person name="Amato P."/>
            <person name="Bringel F."/>
        </authorList>
    </citation>
    <scope>NUCLEOTIDE SEQUENCE</scope>
    <source>
        <strain evidence="8">PDD-24b-2</strain>
    </source>
</reference>
<dbReference type="PROSITE" id="PS00062">
    <property type="entry name" value="ALDOKETO_REDUCTASE_2"/>
    <property type="match status" value="1"/>
</dbReference>
<evidence type="ECO:0000256" key="5">
    <source>
        <dbReference type="PIRSR" id="PIRSR000097-2"/>
    </source>
</evidence>
<name>A0AA38GZT7_9TREE</name>
<feature type="site" description="Lowers pKa of active site Tyr" evidence="6">
    <location>
        <position position="66"/>
    </location>
</feature>
<comment type="similarity">
    <text evidence="1">Belongs to the aldo/keto reductase family.</text>
</comment>
<proteinExistence type="inferred from homology"/>
<accession>A0AA38GZT7</accession>
<organism evidence="8 9">
    <name type="scientific">Dioszegia hungarica</name>
    <dbReference type="NCBI Taxonomy" id="4972"/>
    <lineage>
        <taxon>Eukaryota</taxon>
        <taxon>Fungi</taxon>
        <taxon>Dikarya</taxon>
        <taxon>Basidiomycota</taxon>
        <taxon>Agaricomycotina</taxon>
        <taxon>Tremellomycetes</taxon>
        <taxon>Tremellales</taxon>
        <taxon>Bulleribasidiaceae</taxon>
        <taxon>Dioszegia</taxon>
    </lineage>
</organism>
<evidence type="ECO:0000256" key="1">
    <source>
        <dbReference type="ARBA" id="ARBA00007905"/>
    </source>
</evidence>
<dbReference type="PIRSF" id="PIRSF000097">
    <property type="entry name" value="AKR"/>
    <property type="match status" value="1"/>
</dbReference>
<dbReference type="PANTHER" id="PTHR43827:SF3">
    <property type="entry name" value="NADP-DEPENDENT OXIDOREDUCTASE DOMAIN-CONTAINING PROTEIN"/>
    <property type="match status" value="1"/>
</dbReference>
<dbReference type="InterPro" id="IPR036812">
    <property type="entry name" value="NAD(P)_OxRdtase_dom_sf"/>
</dbReference>
<feature type="domain" description="NADP-dependent oxidoreductase" evidence="7">
    <location>
        <begin position="18"/>
        <end position="262"/>
    </location>
</feature>
<evidence type="ECO:0000256" key="4">
    <source>
        <dbReference type="PIRSR" id="PIRSR000097-1"/>
    </source>
</evidence>
<dbReference type="Pfam" id="PF00248">
    <property type="entry name" value="Aldo_ket_red"/>
    <property type="match status" value="1"/>
</dbReference>
<feature type="active site" description="Proton donor" evidence="4">
    <location>
        <position position="37"/>
    </location>
</feature>
<gene>
    <name evidence="8" type="ORF">MKK02DRAFT_41574</name>
</gene>
<keyword evidence="3" id="KW-0560">Oxidoreductase</keyword>
<dbReference type="AlphaFoldDB" id="A0AA38GZT7"/>
<dbReference type="RefSeq" id="XP_052941714.1">
    <property type="nucleotide sequence ID" value="XM_053091619.1"/>
</dbReference>
<dbReference type="PRINTS" id="PR00069">
    <property type="entry name" value="ALDKETRDTASE"/>
</dbReference>
<dbReference type="Gene3D" id="3.20.20.100">
    <property type="entry name" value="NADP-dependent oxidoreductase domain"/>
    <property type="match status" value="1"/>
</dbReference>
<evidence type="ECO:0000256" key="6">
    <source>
        <dbReference type="PIRSR" id="PIRSR000097-3"/>
    </source>
</evidence>
<sequence>MHTTANRDGPNGDGDCSASIYRALRTGFRHFDTAASYGNEASIGKAVKQWTSEGHGNREDLTLTTKWGFSHDPKEEHDADGLLQQSLLHLGVDYIDLMLMHHPHVPPYTLQEAWKKMIVWQKQGKVRSIGVSNFAADHIMQLAHTGTMPAVNEIEFHPYSFSDPQVLKAVATCQELGIAIGAYTTLASLTRKEFQGGPVDEVVRHIAEDQKCTKAQVLLAWARQRTGGGPIVTTASTEKYFQETLDSLKVNLSDEQLGEIDRAGMQSAIRRRYALNVFPNGPVADRMVDGKL</sequence>
<protein>
    <submittedName>
        <fullName evidence="8">NADP-dependent oxidoreductase domain-containing protein</fullName>
    </submittedName>
</protein>
<dbReference type="PROSITE" id="PS00798">
    <property type="entry name" value="ALDOKETO_REDUCTASE_1"/>
    <property type="match status" value="1"/>
</dbReference>
<dbReference type="PANTHER" id="PTHR43827">
    <property type="entry name" value="2,5-DIKETO-D-GLUCONIC ACID REDUCTASE"/>
    <property type="match status" value="1"/>
</dbReference>
<comment type="caution">
    <text evidence="8">The sequence shown here is derived from an EMBL/GenBank/DDBJ whole genome shotgun (WGS) entry which is preliminary data.</text>
</comment>
<feature type="binding site" evidence="5">
    <location>
        <position position="101"/>
    </location>
    <ligand>
        <name>substrate</name>
    </ligand>
</feature>
<keyword evidence="2" id="KW-0521">NADP</keyword>
<evidence type="ECO:0000313" key="9">
    <source>
        <dbReference type="Proteomes" id="UP001164286"/>
    </source>
</evidence>
<dbReference type="GO" id="GO:0016616">
    <property type="term" value="F:oxidoreductase activity, acting on the CH-OH group of donors, NAD or NADP as acceptor"/>
    <property type="evidence" value="ECO:0007669"/>
    <property type="project" value="UniProtKB-ARBA"/>
</dbReference>
<dbReference type="InterPro" id="IPR023210">
    <property type="entry name" value="NADP_OxRdtase_dom"/>
</dbReference>